<gene>
    <name evidence="1" type="ORF">HPB50_023203</name>
</gene>
<comment type="caution">
    <text evidence="1">The sequence shown here is derived from an EMBL/GenBank/DDBJ whole genome shotgun (WGS) entry which is preliminary data.</text>
</comment>
<keyword evidence="2" id="KW-1185">Reference proteome</keyword>
<name>A0ACB7TPX4_HYAAI</name>
<protein>
    <submittedName>
        <fullName evidence="1">Uncharacterized protein</fullName>
    </submittedName>
</protein>
<evidence type="ECO:0000313" key="1">
    <source>
        <dbReference type="EMBL" id="KAH6948224.1"/>
    </source>
</evidence>
<proteinExistence type="predicted"/>
<accession>A0ACB7TPX4</accession>
<sequence>MCYTTPKAASYEGALQESGADSDPSEPEVVTTEDSGCHGASFLGVSDSMSVKRRVLSLEAKASILEAISKGEKKEDIATWFRMPQNSLSAILNSKDSIIDSLKKGTSDQQRRLKAATYEDINKAVFKCFVSTRAQNIPIGGAGSCGWLHRFKARHSIVGKSLSRESSLADATKFPAWIENAVPDILDRYDPVDVYNANETALFYQMLPKRTLALKGDSCHSGKNSKL</sequence>
<organism evidence="1 2">
    <name type="scientific">Hyalomma asiaticum</name>
    <name type="common">Tick</name>
    <dbReference type="NCBI Taxonomy" id="266040"/>
    <lineage>
        <taxon>Eukaryota</taxon>
        <taxon>Metazoa</taxon>
        <taxon>Ecdysozoa</taxon>
        <taxon>Arthropoda</taxon>
        <taxon>Chelicerata</taxon>
        <taxon>Arachnida</taxon>
        <taxon>Acari</taxon>
        <taxon>Parasitiformes</taxon>
        <taxon>Ixodida</taxon>
        <taxon>Ixodoidea</taxon>
        <taxon>Ixodidae</taxon>
        <taxon>Hyalomminae</taxon>
        <taxon>Hyalomma</taxon>
    </lineage>
</organism>
<dbReference type="Proteomes" id="UP000821845">
    <property type="component" value="Chromosome 1"/>
</dbReference>
<reference evidence="1" key="1">
    <citation type="submission" date="2020-05" db="EMBL/GenBank/DDBJ databases">
        <title>Large-scale comparative analyses of tick genomes elucidate their genetic diversity and vector capacities.</title>
        <authorList>
            <person name="Jia N."/>
            <person name="Wang J."/>
            <person name="Shi W."/>
            <person name="Du L."/>
            <person name="Sun Y."/>
            <person name="Zhan W."/>
            <person name="Jiang J."/>
            <person name="Wang Q."/>
            <person name="Zhang B."/>
            <person name="Ji P."/>
            <person name="Sakyi L.B."/>
            <person name="Cui X."/>
            <person name="Yuan T."/>
            <person name="Jiang B."/>
            <person name="Yang W."/>
            <person name="Lam T.T.-Y."/>
            <person name="Chang Q."/>
            <person name="Ding S."/>
            <person name="Wang X."/>
            <person name="Zhu J."/>
            <person name="Ruan X."/>
            <person name="Zhao L."/>
            <person name="Wei J."/>
            <person name="Que T."/>
            <person name="Du C."/>
            <person name="Cheng J."/>
            <person name="Dai P."/>
            <person name="Han X."/>
            <person name="Huang E."/>
            <person name="Gao Y."/>
            <person name="Liu J."/>
            <person name="Shao H."/>
            <person name="Ye R."/>
            <person name="Li L."/>
            <person name="Wei W."/>
            <person name="Wang X."/>
            <person name="Wang C."/>
            <person name="Yang T."/>
            <person name="Huo Q."/>
            <person name="Li W."/>
            <person name="Guo W."/>
            <person name="Chen H."/>
            <person name="Zhou L."/>
            <person name="Ni X."/>
            <person name="Tian J."/>
            <person name="Zhou Y."/>
            <person name="Sheng Y."/>
            <person name="Liu T."/>
            <person name="Pan Y."/>
            <person name="Xia L."/>
            <person name="Li J."/>
            <person name="Zhao F."/>
            <person name="Cao W."/>
        </authorList>
    </citation>
    <scope>NUCLEOTIDE SEQUENCE</scope>
    <source>
        <strain evidence="1">Hyas-2018</strain>
    </source>
</reference>
<evidence type="ECO:0000313" key="2">
    <source>
        <dbReference type="Proteomes" id="UP000821845"/>
    </source>
</evidence>
<dbReference type="EMBL" id="CM023481">
    <property type="protein sequence ID" value="KAH6948224.1"/>
    <property type="molecule type" value="Genomic_DNA"/>
</dbReference>